<dbReference type="KEGG" id="alp:LPB137_03125"/>
<gene>
    <name evidence="2" type="ORF">LPB137_03125</name>
</gene>
<dbReference type="EMBL" id="CP019070">
    <property type="protein sequence ID" value="APW64906.1"/>
    <property type="molecule type" value="Genomic_DNA"/>
</dbReference>
<dbReference type="AlphaFoldDB" id="A0A1P8KK70"/>
<evidence type="ECO:0000313" key="2">
    <source>
        <dbReference type="EMBL" id="APW64906.1"/>
    </source>
</evidence>
<dbReference type="Proteomes" id="UP000186074">
    <property type="component" value="Chromosome"/>
</dbReference>
<evidence type="ECO:0000256" key="1">
    <source>
        <dbReference type="SAM" id="Phobius"/>
    </source>
</evidence>
<organism evidence="2 3">
    <name type="scientific">Poseidonibacter parvus</name>
    <dbReference type="NCBI Taxonomy" id="1850254"/>
    <lineage>
        <taxon>Bacteria</taxon>
        <taxon>Pseudomonadati</taxon>
        <taxon>Campylobacterota</taxon>
        <taxon>Epsilonproteobacteria</taxon>
        <taxon>Campylobacterales</taxon>
        <taxon>Arcobacteraceae</taxon>
        <taxon>Poseidonibacter</taxon>
    </lineage>
</organism>
<keyword evidence="1" id="KW-0812">Transmembrane</keyword>
<dbReference type="RefSeq" id="WP_076084263.1">
    <property type="nucleotide sequence ID" value="NZ_CP019070.1"/>
</dbReference>
<name>A0A1P8KK70_9BACT</name>
<keyword evidence="1" id="KW-0472">Membrane</keyword>
<proteinExistence type="predicted"/>
<accession>A0A1P8KK70</accession>
<dbReference type="STRING" id="1850254.LPB137_03125"/>
<keyword evidence="3" id="KW-1185">Reference proteome</keyword>
<keyword evidence="1" id="KW-1133">Transmembrane helix</keyword>
<evidence type="ECO:0000313" key="3">
    <source>
        <dbReference type="Proteomes" id="UP000186074"/>
    </source>
</evidence>
<evidence type="ECO:0008006" key="4">
    <source>
        <dbReference type="Google" id="ProtNLM"/>
    </source>
</evidence>
<dbReference type="OrthoDB" id="5338103at2"/>
<protein>
    <recommendedName>
        <fullName evidence="4">Fatty-acid--CoA ligase</fullName>
    </recommendedName>
</protein>
<feature type="transmembrane region" description="Helical" evidence="1">
    <location>
        <begin position="6"/>
        <end position="26"/>
    </location>
</feature>
<reference evidence="2 3" key="1">
    <citation type="submission" date="2017-01" db="EMBL/GenBank/DDBJ databases">
        <title>Genome sequencing of Arcobacter sp. LPB0137.</title>
        <authorList>
            <person name="Lee G.-W."/>
            <person name="Yi H."/>
        </authorList>
    </citation>
    <scope>NUCLEOTIDE SEQUENCE [LARGE SCALE GENOMIC DNA]</scope>
    <source>
        <strain evidence="2 3">LPB0137</strain>
    </source>
</reference>
<feature type="transmembrane region" description="Helical" evidence="1">
    <location>
        <begin position="38"/>
        <end position="67"/>
    </location>
</feature>
<sequence length="337" mass="38522">MGFKKYIVFSVLFIGVIYGYTFSLELGDYKVTILDISLLLPIAVWIILPLAILFIATIGHILFYGLINAFKQRAINKDKETMITLIKSNLLEKNPPKRFKTKAFKELSSVISQFKLNVKESTFSSSDPELNNLIANIQDIKAGKYIVDKSIKLNEISDLANQNLLNKVNEQPDFAVDVLKKVENYAPNIVRQSFINVINEKTMTTIKKLYKNVKLDKELARMLFEKDAANNEFGFSSEEISKIVKDLDYTTEDYLALARNYESILQPDQIIALFEKLSSEIDASTPAYLHVLFEYEMIDKVREIVDTTPEGEYTSFKALLDLKDAGKHYDLESISYK</sequence>